<evidence type="ECO:0000313" key="3">
    <source>
        <dbReference type="Proteomes" id="UP001221411"/>
    </source>
</evidence>
<keyword evidence="3" id="KW-1185">Reference proteome</keyword>
<reference evidence="2 3" key="1">
    <citation type="submission" date="2022-11" db="EMBL/GenBank/DDBJ databases">
        <title>Minimal conservation of predation-associated metabolite biosynthetic gene clusters underscores biosynthetic potential of Myxococcota including descriptions for ten novel species: Archangium lansinium sp. nov., Myxococcus landrumus sp. nov., Nannocystis bai.</title>
        <authorList>
            <person name="Ahearne A."/>
            <person name="Stevens C."/>
            <person name="Dowd S."/>
        </authorList>
    </citation>
    <scope>NUCLEOTIDE SEQUENCE [LARGE SCALE GENOMIC DNA]</scope>
    <source>
        <strain evidence="2 3">RJM3</strain>
    </source>
</reference>
<proteinExistence type="predicted"/>
<feature type="region of interest" description="Disordered" evidence="1">
    <location>
        <begin position="58"/>
        <end position="89"/>
    </location>
</feature>
<gene>
    <name evidence="2" type="ORF">POL67_25405</name>
</gene>
<organism evidence="2 3">
    <name type="scientific">Polyangium mundeleinium</name>
    <dbReference type="NCBI Taxonomy" id="2995306"/>
    <lineage>
        <taxon>Bacteria</taxon>
        <taxon>Pseudomonadati</taxon>
        <taxon>Myxococcota</taxon>
        <taxon>Polyangia</taxon>
        <taxon>Polyangiales</taxon>
        <taxon>Polyangiaceae</taxon>
        <taxon>Polyangium</taxon>
    </lineage>
</organism>
<name>A0ABT5EU32_9BACT</name>
<dbReference type="Proteomes" id="UP001221411">
    <property type="component" value="Unassembled WGS sequence"/>
</dbReference>
<protein>
    <submittedName>
        <fullName evidence="2">Uncharacterized protein</fullName>
    </submittedName>
</protein>
<evidence type="ECO:0000313" key="2">
    <source>
        <dbReference type="EMBL" id="MDC0744693.1"/>
    </source>
</evidence>
<feature type="compositionally biased region" description="Gly residues" evidence="1">
    <location>
        <begin position="80"/>
        <end position="89"/>
    </location>
</feature>
<evidence type="ECO:0000256" key="1">
    <source>
        <dbReference type="SAM" id="MobiDB-lite"/>
    </source>
</evidence>
<accession>A0ABT5EU32</accession>
<dbReference type="RefSeq" id="WP_271921501.1">
    <property type="nucleotide sequence ID" value="NZ_JAQNDO010000001.1"/>
</dbReference>
<comment type="caution">
    <text evidence="2">The sequence shown here is derived from an EMBL/GenBank/DDBJ whole genome shotgun (WGS) entry which is preliminary data.</text>
</comment>
<sequence>MAGKAIGGRVAERYREHLRAAGITRAVLFERRKERQQIRLHDTRAAFVTVALATGKSQGVGAGSDGAQVECDDREVQAGGEDGAGGGDR</sequence>
<dbReference type="EMBL" id="JAQNDO010000001">
    <property type="protein sequence ID" value="MDC0744693.1"/>
    <property type="molecule type" value="Genomic_DNA"/>
</dbReference>